<name>I0BAZ7_9BACL</name>
<accession>I0BAZ7</accession>
<dbReference type="SUPFAM" id="SSF109854">
    <property type="entry name" value="DinB/YfiT-like putative metalloenzymes"/>
    <property type="match status" value="1"/>
</dbReference>
<evidence type="ECO:0000313" key="2">
    <source>
        <dbReference type="EMBL" id="AFH59544.1"/>
    </source>
</evidence>
<dbReference type="PATRIC" id="fig|997761.3.peg.443"/>
<sequence>MTLAKPEQTEYNAFYAGYIAQVPEGDVTAHLKEQLQKTTGLVAGLTEAQALHRYAEDKWSIKEVLGHIADTERVMSYRLLRVARGDTTPLPGFDQDLFIRGTAFDEWPLQRLADELAVVRQATLSLFAGLSPADWLREGSASGYPITARALAYIIAGHELHHLRIIQERYI</sequence>
<dbReference type="InterPro" id="IPR034660">
    <property type="entry name" value="DinB/YfiT-like"/>
</dbReference>
<dbReference type="Pfam" id="PF12867">
    <property type="entry name" value="DinB_2"/>
    <property type="match status" value="1"/>
</dbReference>
<proteinExistence type="predicted"/>
<evidence type="ECO:0000313" key="3">
    <source>
        <dbReference type="Proteomes" id="UP000007392"/>
    </source>
</evidence>
<dbReference type="AlphaFoldDB" id="I0BAZ7"/>
<gene>
    <name evidence="2" type="ORF">B2K_02195</name>
</gene>
<dbReference type="KEGG" id="pmw:B2K_02195"/>
<feature type="domain" description="DinB-like" evidence="1">
    <location>
        <begin position="31"/>
        <end position="166"/>
    </location>
</feature>
<organism evidence="2 3">
    <name type="scientific">Paenibacillus mucilaginosus K02</name>
    <dbReference type="NCBI Taxonomy" id="997761"/>
    <lineage>
        <taxon>Bacteria</taxon>
        <taxon>Bacillati</taxon>
        <taxon>Bacillota</taxon>
        <taxon>Bacilli</taxon>
        <taxon>Bacillales</taxon>
        <taxon>Paenibacillaceae</taxon>
        <taxon>Paenibacillus</taxon>
    </lineage>
</organism>
<protein>
    <submittedName>
        <fullName evidence="2">Squalene-hopene cyclase</fullName>
    </submittedName>
</protein>
<dbReference type="HOGENOM" id="CLU_105789_2_0_9"/>
<dbReference type="RefSeq" id="WP_014649200.1">
    <property type="nucleotide sequence ID" value="NC_017672.3"/>
</dbReference>
<dbReference type="InterPro" id="IPR024775">
    <property type="entry name" value="DinB-like"/>
</dbReference>
<reference evidence="2 3" key="1">
    <citation type="submission" date="2013-06" db="EMBL/GenBank/DDBJ databases">
        <title>Complete genome sequence of Paenibacillus mucilaginosus K02.</title>
        <authorList>
            <person name="Xiao B."/>
            <person name="Sun L."/>
            <person name="Xiao L."/>
            <person name="Lian B."/>
        </authorList>
    </citation>
    <scope>NUCLEOTIDE SEQUENCE [LARGE SCALE GENOMIC DNA]</scope>
    <source>
        <strain evidence="2 3">K02</strain>
    </source>
</reference>
<dbReference type="OrthoDB" id="9793216at2"/>
<evidence type="ECO:0000259" key="1">
    <source>
        <dbReference type="Pfam" id="PF12867"/>
    </source>
</evidence>
<dbReference type="EMBL" id="CP003422">
    <property type="protein sequence ID" value="AFH59544.1"/>
    <property type="molecule type" value="Genomic_DNA"/>
</dbReference>
<dbReference type="Gene3D" id="1.20.120.450">
    <property type="entry name" value="dinb family like domain"/>
    <property type="match status" value="1"/>
</dbReference>
<dbReference type="Proteomes" id="UP000007392">
    <property type="component" value="Chromosome"/>
</dbReference>